<accession>A0AA96V3I0</accession>
<keyword evidence="1" id="KW-0677">Repeat</keyword>
<feature type="repeat" description="TPR" evidence="3">
    <location>
        <begin position="106"/>
        <end position="139"/>
    </location>
</feature>
<protein>
    <submittedName>
        <fullName evidence="4">Lipopolysaccharide assembly protein B</fullName>
    </submittedName>
</protein>
<sequence>MSQPDNRFEQGRTLLLDGRYKEAGDIFAQLSKEMPKFKKAWESLAYTYVQLNAYDKAIECYEEILIRYPKDHVFWNQKAVLEEQAGQFDKAMASVEKALKFDPENAEYLYSKGFILSRQKKLNDAIAYFDRALNADPFLFSAADLKCVCLMSLGIYDELAASCLLFIDRFEGFVAEGNEEDREGTLFGKDDETKLRQEDLRRLYSYQSFAFMKMGAFEKSEEVLEKELLISPNDAGVYYYLGLMQNATGKLQKAVSSFEKVIELDPNFMNARIQLGFVLSKINTFDSLEKALSVFDKIVAAEPENLSVRYEIGKIHLRLNEPEKALAAFTYVSQMDPAFIPVYEEIGKLKLASAIQYPAALDEAIVLLSKAQNIDPFHYEITNMLGIVYAKKGSNEQAVQNFDRAIHSDPFNPKAYFNKALILVKMNNYEEAAKFFEESLKYDASNPDVLDNYATTLFKLERYLDALNAFKNLKTIDSGYENVDMNIQILEGKLKV</sequence>
<dbReference type="InterPro" id="IPR011990">
    <property type="entry name" value="TPR-like_helical_dom_sf"/>
</dbReference>
<dbReference type="InterPro" id="IPR051685">
    <property type="entry name" value="Ycf3/AcsC/BcsC/TPR_MFPF"/>
</dbReference>
<dbReference type="GeneID" id="89230508"/>
<feature type="repeat" description="TPR" evidence="3">
    <location>
        <begin position="379"/>
        <end position="412"/>
    </location>
</feature>
<dbReference type="EMBL" id="CP131060">
    <property type="protein sequence ID" value="WNY25844.1"/>
    <property type="molecule type" value="Genomic_DNA"/>
</dbReference>
<organism evidence="4 5">
    <name type="scientific">Methanolapillus millepedarum</name>
    <dbReference type="NCBI Taxonomy" id="3028296"/>
    <lineage>
        <taxon>Archaea</taxon>
        <taxon>Methanobacteriati</taxon>
        <taxon>Methanobacteriota</taxon>
        <taxon>Stenosarchaea group</taxon>
        <taxon>Methanomicrobia</taxon>
        <taxon>Methanosarcinales</taxon>
        <taxon>Methanosarcinaceae</taxon>
        <taxon>Methanolapillus</taxon>
    </lineage>
</organism>
<gene>
    <name evidence="4" type="primary">lapB</name>
    <name evidence="4" type="ORF">MsAc7_14080</name>
</gene>
<dbReference type="PROSITE" id="PS50293">
    <property type="entry name" value="TPR_REGION"/>
    <property type="match status" value="2"/>
</dbReference>
<dbReference type="RefSeq" id="WP_338102188.1">
    <property type="nucleotide sequence ID" value="NZ_CP131060.1"/>
</dbReference>
<feature type="repeat" description="TPR" evidence="3">
    <location>
        <begin position="235"/>
        <end position="268"/>
    </location>
</feature>
<dbReference type="Pfam" id="PF14559">
    <property type="entry name" value="TPR_19"/>
    <property type="match status" value="1"/>
</dbReference>
<dbReference type="Pfam" id="PF13181">
    <property type="entry name" value="TPR_8"/>
    <property type="match status" value="1"/>
</dbReference>
<dbReference type="AlphaFoldDB" id="A0AA96V3I0"/>
<dbReference type="SUPFAM" id="SSF48452">
    <property type="entry name" value="TPR-like"/>
    <property type="match status" value="3"/>
</dbReference>
<dbReference type="Gene3D" id="1.25.40.10">
    <property type="entry name" value="Tetratricopeptide repeat domain"/>
    <property type="match status" value="3"/>
</dbReference>
<dbReference type="Proteomes" id="UP001303587">
    <property type="component" value="Chromosome"/>
</dbReference>
<dbReference type="PANTHER" id="PTHR44943:SF8">
    <property type="entry name" value="TPR REPEAT-CONTAINING PROTEIN MJ0263"/>
    <property type="match status" value="1"/>
</dbReference>
<evidence type="ECO:0000256" key="2">
    <source>
        <dbReference type="ARBA" id="ARBA00022803"/>
    </source>
</evidence>
<keyword evidence="2 3" id="KW-0802">TPR repeat</keyword>
<feature type="repeat" description="TPR" evidence="3">
    <location>
        <begin position="38"/>
        <end position="71"/>
    </location>
</feature>
<evidence type="ECO:0000256" key="3">
    <source>
        <dbReference type="PROSITE-ProRule" id="PRU00339"/>
    </source>
</evidence>
<keyword evidence="5" id="KW-1185">Reference proteome</keyword>
<feature type="repeat" description="TPR" evidence="3">
    <location>
        <begin position="413"/>
        <end position="446"/>
    </location>
</feature>
<evidence type="ECO:0000313" key="5">
    <source>
        <dbReference type="Proteomes" id="UP001303587"/>
    </source>
</evidence>
<proteinExistence type="predicted"/>
<dbReference type="PANTHER" id="PTHR44943">
    <property type="entry name" value="CELLULOSE SYNTHASE OPERON PROTEIN C"/>
    <property type="match status" value="1"/>
</dbReference>
<evidence type="ECO:0000313" key="4">
    <source>
        <dbReference type="EMBL" id="WNY25844.1"/>
    </source>
</evidence>
<dbReference type="Pfam" id="PF13432">
    <property type="entry name" value="TPR_16"/>
    <property type="match status" value="3"/>
</dbReference>
<feature type="repeat" description="TPR" evidence="3">
    <location>
        <begin position="72"/>
        <end position="105"/>
    </location>
</feature>
<dbReference type="InterPro" id="IPR019734">
    <property type="entry name" value="TPR_rpt"/>
</dbReference>
<reference evidence="4 5" key="1">
    <citation type="submission" date="2023-07" db="EMBL/GenBank/DDBJ databases">
        <title>Closed genoem sequence of Methanosarcinaceae archaeon Ac7.</title>
        <authorList>
            <person name="Poehlein A."/>
            <person name="Protasov E."/>
            <person name="Platt K."/>
            <person name="Reeh H."/>
            <person name="Daniel R."/>
            <person name="Brune A."/>
        </authorList>
    </citation>
    <scope>NUCLEOTIDE SEQUENCE [LARGE SCALE GENOMIC DNA]</scope>
    <source>
        <strain evidence="4 5">Ac7</strain>
    </source>
</reference>
<feature type="repeat" description="TPR" evidence="3">
    <location>
        <begin position="306"/>
        <end position="339"/>
    </location>
</feature>
<dbReference type="PROSITE" id="PS50005">
    <property type="entry name" value="TPR"/>
    <property type="match status" value="7"/>
</dbReference>
<name>A0AA96V3I0_9EURY</name>
<dbReference type="SMART" id="SM00028">
    <property type="entry name" value="TPR"/>
    <property type="match status" value="9"/>
</dbReference>
<evidence type="ECO:0000256" key="1">
    <source>
        <dbReference type="ARBA" id="ARBA00022737"/>
    </source>
</evidence>